<evidence type="ECO:0000313" key="2">
    <source>
        <dbReference type="Proteomes" id="UP000486351"/>
    </source>
</evidence>
<comment type="caution">
    <text evidence="1">The sequence shown here is derived from an EMBL/GenBank/DDBJ whole genome shotgun (WGS) entry which is preliminary data.</text>
</comment>
<dbReference type="AlphaFoldDB" id="A0A6G0S1F8"/>
<reference evidence="1 2" key="1">
    <citation type="submission" date="2018-09" db="EMBL/GenBank/DDBJ databases">
        <title>Genomic investigation of the strawberry pathogen Phytophthora fragariae indicates pathogenicity is determined by transcriptional variation in three key races.</title>
        <authorList>
            <person name="Adams T.M."/>
            <person name="Armitage A.D."/>
            <person name="Sobczyk M.K."/>
            <person name="Bates H.J."/>
            <person name="Dunwell J.M."/>
            <person name="Nellist C.F."/>
            <person name="Harrison R.J."/>
        </authorList>
    </citation>
    <scope>NUCLEOTIDE SEQUENCE [LARGE SCALE GENOMIC DNA]</scope>
    <source>
        <strain evidence="1 2">NOV-77</strain>
    </source>
</reference>
<proteinExistence type="predicted"/>
<gene>
    <name evidence="1" type="ORF">PF008_g7786</name>
</gene>
<dbReference type="EMBL" id="QXFY01000336">
    <property type="protein sequence ID" value="KAE9347491.1"/>
    <property type="molecule type" value="Genomic_DNA"/>
</dbReference>
<dbReference type="Proteomes" id="UP000486351">
    <property type="component" value="Unassembled WGS sequence"/>
</dbReference>
<sequence length="148" mass="16584">MLRATHQRPGHAAARRKAVYIGSYKYIFCVDVNSVELTRKTGRLETGTNTTMADKYSLNPMFQKVAVAKSVLTHSPTKQLEAEGKQVRSLCVGDPDCDPHERMQASGAKARRVELTRKTGRLETSTNTTMADKYSLNPMFQKMTVELM</sequence>
<accession>A0A6G0S1F8</accession>
<protein>
    <submittedName>
        <fullName evidence="1">Uncharacterized protein</fullName>
    </submittedName>
</protein>
<name>A0A6G0S1F8_9STRA</name>
<organism evidence="1 2">
    <name type="scientific">Phytophthora fragariae</name>
    <dbReference type="NCBI Taxonomy" id="53985"/>
    <lineage>
        <taxon>Eukaryota</taxon>
        <taxon>Sar</taxon>
        <taxon>Stramenopiles</taxon>
        <taxon>Oomycota</taxon>
        <taxon>Peronosporomycetes</taxon>
        <taxon>Peronosporales</taxon>
        <taxon>Peronosporaceae</taxon>
        <taxon>Phytophthora</taxon>
    </lineage>
</organism>
<evidence type="ECO:0000313" key="1">
    <source>
        <dbReference type="EMBL" id="KAE9347491.1"/>
    </source>
</evidence>